<dbReference type="STRING" id="926559.JoomaDRAFT_1106"/>
<dbReference type="HOGENOM" id="CLU_1748362_0_0_10"/>
<evidence type="ECO:0000256" key="1">
    <source>
        <dbReference type="SAM" id="MobiDB-lite"/>
    </source>
</evidence>
<evidence type="ECO:0000313" key="3">
    <source>
        <dbReference type="EMBL" id="EIJ38125.1"/>
    </source>
</evidence>
<feature type="domain" description="HTH cro/C1-type" evidence="2">
    <location>
        <begin position="49"/>
        <end position="98"/>
    </location>
</feature>
<dbReference type="eggNOG" id="COG3093">
    <property type="taxonomic scope" value="Bacteria"/>
</dbReference>
<dbReference type="PROSITE" id="PS50943">
    <property type="entry name" value="HTH_CROC1"/>
    <property type="match status" value="1"/>
</dbReference>
<name>I3C3D2_9FLAO</name>
<dbReference type="SMART" id="SM00530">
    <property type="entry name" value="HTH_XRE"/>
    <property type="match status" value="1"/>
</dbReference>
<feature type="compositionally biased region" description="Basic and acidic residues" evidence="1">
    <location>
        <begin position="1"/>
        <end position="13"/>
    </location>
</feature>
<dbReference type="AlphaFoldDB" id="I3C3D2"/>
<dbReference type="InterPro" id="IPR010982">
    <property type="entry name" value="Lambda_DNA-bd_dom_sf"/>
</dbReference>
<dbReference type="OrthoDB" id="680449at2"/>
<evidence type="ECO:0000313" key="4">
    <source>
        <dbReference type="Proteomes" id="UP000004690"/>
    </source>
</evidence>
<gene>
    <name evidence="3" type="ORF">JoomaDRAFT_1106</name>
</gene>
<protein>
    <submittedName>
        <fullName evidence="3">Plasmid maintenance system antidote protein</fullName>
    </submittedName>
</protein>
<dbReference type="RefSeq" id="WP_008611247.1">
    <property type="nucleotide sequence ID" value="NZ_JH651379.1"/>
</dbReference>
<sequence length="157" mass="18367">MTTNEEKFKKIVSSEKTTTLQRSRKRIKNRSRLRESQDIALKVLTKLDELGWSQKKLAEKLSVSPQQITKIVKGKENLTLETQVKLQEVLEIPILASFYEKNITKFSFEEFSEVKVSINNHIVSEGKSFYKEQFTREFKSVPRKEIAKDKYHLSEIA</sequence>
<accession>I3C3D2</accession>
<dbReference type="EMBL" id="JH651379">
    <property type="protein sequence ID" value="EIJ38125.1"/>
    <property type="molecule type" value="Genomic_DNA"/>
</dbReference>
<proteinExistence type="predicted"/>
<dbReference type="CDD" id="cd00093">
    <property type="entry name" value="HTH_XRE"/>
    <property type="match status" value="1"/>
</dbReference>
<dbReference type="Proteomes" id="UP000004690">
    <property type="component" value="Unassembled WGS sequence"/>
</dbReference>
<keyword evidence="4" id="KW-1185">Reference proteome</keyword>
<dbReference type="InterPro" id="IPR001387">
    <property type="entry name" value="Cro/C1-type_HTH"/>
</dbReference>
<feature type="region of interest" description="Disordered" evidence="1">
    <location>
        <begin position="1"/>
        <end position="29"/>
    </location>
</feature>
<dbReference type="GO" id="GO:0003677">
    <property type="term" value="F:DNA binding"/>
    <property type="evidence" value="ECO:0007669"/>
    <property type="project" value="InterPro"/>
</dbReference>
<dbReference type="Pfam" id="PF01381">
    <property type="entry name" value="HTH_3"/>
    <property type="match status" value="1"/>
</dbReference>
<evidence type="ECO:0000259" key="2">
    <source>
        <dbReference type="PROSITE" id="PS50943"/>
    </source>
</evidence>
<reference evidence="3 4" key="1">
    <citation type="submission" date="2012-02" db="EMBL/GenBank/DDBJ databases">
        <title>Improved High-Quality Draft genome of Joostella marina DSM 19592.</title>
        <authorList>
            <consortium name="US DOE Joint Genome Institute (JGI-PGF)"/>
            <person name="Lucas S."/>
            <person name="Copeland A."/>
            <person name="Lapidus A."/>
            <person name="Bruce D."/>
            <person name="Goodwin L."/>
            <person name="Pitluck S."/>
            <person name="Peters L."/>
            <person name="Chertkov O."/>
            <person name="Ovchinnikova G."/>
            <person name="Kyrpides N."/>
            <person name="Mavromatis K."/>
            <person name="Detter J.C."/>
            <person name="Han C."/>
            <person name="Land M."/>
            <person name="Hauser L."/>
            <person name="Markowitz V."/>
            <person name="Cheng J.-F."/>
            <person name="Hugenholtz P."/>
            <person name="Woyke T."/>
            <person name="Wu D."/>
            <person name="Tindall B."/>
            <person name="Brambilla E."/>
            <person name="Klenk H.-P."/>
            <person name="Eisen J.A."/>
        </authorList>
    </citation>
    <scope>NUCLEOTIDE SEQUENCE [LARGE SCALE GENOMIC DNA]</scope>
    <source>
        <strain evidence="3 4">DSM 19592</strain>
    </source>
</reference>
<dbReference type="Gene3D" id="1.10.260.40">
    <property type="entry name" value="lambda repressor-like DNA-binding domains"/>
    <property type="match status" value="1"/>
</dbReference>
<dbReference type="SUPFAM" id="SSF47413">
    <property type="entry name" value="lambda repressor-like DNA-binding domains"/>
    <property type="match status" value="1"/>
</dbReference>
<organism evidence="3 4">
    <name type="scientific">Galbibacter orientalis DSM 19592</name>
    <dbReference type="NCBI Taxonomy" id="926559"/>
    <lineage>
        <taxon>Bacteria</taxon>
        <taxon>Pseudomonadati</taxon>
        <taxon>Bacteroidota</taxon>
        <taxon>Flavobacteriia</taxon>
        <taxon>Flavobacteriales</taxon>
        <taxon>Flavobacteriaceae</taxon>
        <taxon>Galbibacter</taxon>
    </lineage>
</organism>